<proteinExistence type="predicted"/>
<comment type="caution">
    <text evidence="1">The sequence shown here is derived from an EMBL/GenBank/DDBJ whole genome shotgun (WGS) entry which is preliminary data.</text>
</comment>
<keyword evidence="2" id="KW-1185">Reference proteome</keyword>
<sequence>MRCPNNQSYFVKSSTFGKLTSWDHSLSPHLENTLWAHRTTYRTLLGMSPYRINLRCGVLTLLSTSRVGLGRD</sequence>
<dbReference type="EMBL" id="QJKJ01003058">
    <property type="protein sequence ID" value="RDY00170.1"/>
    <property type="molecule type" value="Genomic_DNA"/>
</dbReference>
<evidence type="ECO:0000313" key="1">
    <source>
        <dbReference type="EMBL" id="RDY00170.1"/>
    </source>
</evidence>
<gene>
    <name evidence="1" type="ORF">CR513_16681</name>
</gene>
<reference evidence="1" key="1">
    <citation type="submission" date="2018-05" db="EMBL/GenBank/DDBJ databases">
        <title>Draft genome of Mucuna pruriens seed.</title>
        <authorList>
            <person name="Nnadi N.E."/>
            <person name="Vos R."/>
            <person name="Hasami M.H."/>
            <person name="Devisetty U.K."/>
            <person name="Aguiy J.C."/>
        </authorList>
    </citation>
    <scope>NUCLEOTIDE SEQUENCE [LARGE SCALE GENOMIC DNA]</scope>
    <source>
        <strain evidence="1">JCA_2017</strain>
    </source>
</reference>
<protein>
    <submittedName>
        <fullName evidence="1">Uncharacterized protein</fullName>
    </submittedName>
</protein>
<evidence type="ECO:0000313" key="2">
    <source>
        <dbReference type="Proteomes" id="UP000257109"/>
    </source>
</evidence>
<accession>A0A371HBM8</accession>
<organism evidence="1 2">
    <name type="scientific">Mucuna pruriens</name>
    <name type="common">Velvet bean</name>
    <name type="synonym">Dolichos pruriens</name>
    <dbReference type="NCBI Taxonomy" id="157652"/>
    <lineage>
        <taxon>Eukaryota</taxon>
        <taxon>Viridiplantae</taxon>
        <taxon>Streptophyta</taxon>
        <taxon>Embryophyta</taxon>
        <taxon>Tracheophyta</taxon>
        <taxon>Spermatophyta</taxon>
        <taxon>Magnoliopsida</taxon>
        <taxon>eudicotyledons</taxon>
        <taxon>Gunneridae</taxon>
        <taxon>Pentapetalae</taxon>
        <taxon>rosids</taxon>
        <taxon>fabids</taxon>
        <taxon>Fabales</taxon>
        <taxon>Fabaceae</taxon>
        <taxon>Papilionoideae</taxon>
        <taxon>50 kb inversion clade</taxon>
        <taxon>NPAAA clade</taxon>
        <taxon>indigoferoid/millettioid clade</taxon>
        <taxon>Phaseoleae</taxon>
        <taxon>Mucuna</taxon>
    </lineage>
</organism>
<dbReference type="Proteomes" id="UP000257109">
    <property type="component" value="Unassembled WGS sequence"/>
</dbReference>
<feature type="non-terminal residue" evidence="1">
    <location>
        <position position="1"/>
    </location>
</feature>
<name>A0A371HBM8_MUCPR</name>
<dbReference type="AlphaFoldDB" id="A0A371HBM8"/>